<evidence type="ECO:0000256" key="2">
    <source>
        <dbReference type="ARBA" id="ARBA00011915"/>
    </source>
</evidence>
<evidence type="ECO:0000259" key="4">
    <source>
        <dbReference type="Pfam" id="PF16113"/>
    </source>
</evidence>
<comment type="catalytic activity">
    <reaction evidence="1">
        <text>3-hydroxy-2-methylpropanoyl-CoA + H2O = 3-hydroxy-2-methylpropanoate + CoA + H(+)</text>
        <dbReference type="Rhea" id="RHEA:20888"/>
        <dbReference type="ChEBI" id="CHEBI:11805"/>
        <dbReference type="ChEBI" id="CHEBI:15377"/>
        <dbReference type="ChEBI" id="CHEBI:15378"/>
        <dbReference type="ChEBI" id="CHEBI:57287"/>
        <dbReference type="ChEBI" id="CHEBI:57340"/>
        <dbReference type="EC" id="3.1.2.4"/>
    </reaction>
</comment>
<accession>A0A5D4G2C2</accession>
<dbReference type="Gene3D" id="3.90.226.10">
    <property type="entry name" value="2-enoyl-CoA Hydratase, Chain A, domain 1"/>
    <property type="match status" value="1"/>
</dbReference>
<dbReference type="EC" id="3.1.2.4" evidence="2"/>
<dbReference type="NCBIfam" id="NF004127">
    <property type="entry name" value="PRK05617.1"/>
    <property type="match status" value="1"/>
</dbReference>
<dbReference type="Proteomes" id="UP000324726">
    <property type="component" value="Unassembled WGS sequence"/>
</dbReference>
<dbReference type="Pfam" id="PF16113">
    <property type="entry name" value="ECH_2"/>
    <property type="match status" value="1"/>
</dbReference>
<dbReference type="GO" id="GO:0006574">
    <property type="term" value="P:L-valine catabolic process"/>
    <property type="evidence" value="ECO:0007669"/>
    <property type="project" value="TreeGrafter"/>
</dbReference>
<feature type="domain" description="Enoyl-CoA hydratase/isomerase" evidence="4">
    <location>
        <begin position="14"/>
        <end position="358"/>
    </location>
</feature>
<dbReference type="AlphaFoldDB" id="A0A5D4G2C2"/>
<organism evidence="5 6">
    <name type="scientific">Corynebacterium urealyticum</name>
    <dbReference type="NCBI Taxonomy" id="43771"/>
    <lineage>
        <taxon>Bacteria</taxon>
        <taxon>Bacillati</taxon>
        <taxon>Actinomycetota</taxon>
        <taxon>Actinomycetes</taxon>
        <taxon>Mycobacteriales</taxon>
        <taxon>Corynebacteriaceae</taxon>
        <taxon>Corynebacterium</taxon>
    </lineage>
</organism>
<dbReference type="InterPro" id="IPR032259">
    <property type="entry name" value="HIBYL-CoA-H"/>
</dbReference>
<evidence type="ECO:0000313" key="5">
    <source>
        <dbReference type="EMBL" id="TYR20700.1"/>
    </source>
</evidence>
<dbReference type="GO" id="GO:0016853">
    <property type="term" value="F:isomerase activity"/>
    <property type="evidence" value="ECO:0007669"/>
    <property type="project" value="UniProtKB-KW"/>
</dbReference>
<keyword evidence="3" id="KW-0378">Hydrolase</keyword>
<dbReference type="CDD" id="cd06558">
    <property type="entry name" value="crotonase-like"/>
    <property type="match status" value="1"/>
</dbReference>
<dbReference type="PANTHER" id="PTHR43176">
    <property type="entry name" value="3-HYDROXYISOBUTYRYL-COA HYDROLASE-RELATED"/>
    <property type="match status" value="1"/>
</dbReference>
<protein>
    <recommendedName>
        <fullName evidence="2">3-hydroxyisobutyryl-CoA hydrolase</fullName>
        <ecNumber evidence="2">3.1.2.4</ecNumber>
    </recommendedName>
</protein>
<comment type="caution">
    <text evidence="5">The sequence shown here is derived from an EMBL/GenBank/DDBJ whole genome shotgun (WGS) entry which is preliminary data.</text>
</comment>
<dbReference type="InterPro" id="IPR029045">
    <property type="entry name" value="ClpP/crotonase-like_dom_sf"/>
</dbReference>
<evidence type="ECO:0000313" key="6">
    <source>
        <dbReference type="Proteomes" id="UP000324726"/>
    </source>
</evidence>
<reference evidence="5 6" key="1">
    <citation type="submission" date="2019-08" db="EMBL/GenBank/DDBJ databases">
        <title>Draft genome of C. urealyticum strain VH4248.</title>
        <authorList>
            <person name="Navas J."/>
        </authorList>
    </citation>
    <scope>NUCLEOTIDE SEQUENCE [LARGE SCALE GENOMIC DNA]</scope>
    <source>
        <strain evidence="5 6">VH4248</strain>
    </source>
</reference>
<proteinExistence type="predicted"/>
<gene>
    <name evidence="5" type="ORF">FYJ87_07155</name>
</gene>
<evidence type="ECO:0000256" key="3">
    <source>
        <dbReference type="ARBA" id="ARBA00022801"/>
    </source>
</evidence>
<dbReference type="EMBL" id="VSZI01000001">
    <property type="protein sequence ID" value="TYR20700.1"/>
    <property type="molecule type" value="Genomic_DNA"/>
</dbReference>
<dbReference type="RefSeq" id="WP_148812640.1">
    <property type="nucleotide sequence ID" value="NZ_VSZI01000001.1"/>
</dbReference>
<dbReference type="GO" id="GO:0003860">
    <property type="term" value="F:3-hydroxyisobutyryl-CoA hydrolase activity"/>
    <property type="evidence" value="ECO:0007669"/>
    <property type="project" value="UniProtKB-EC"/>
</dbReference>
<evidence type="ECO:0000256" key="1">
    <source>
        <dbReference type="ARBA" id="ARBA00001709"/>
    </source>
</evidence>
<dbReference type="SUPFAM" id="SSF52096">
    <property type="entry name" value="ClpP/crotonase"/>
    <property type="match status" value="1"/>
</dbReference>
<name>A0A5D4G2C2_9CORY</name>
<dbReference type="PANTHER" id="PTHR43176:SF3">
    <property type="entry name" value="3-HYDROXYISOBUTYRYL-COA HYDROLASE, MITOCHONDRIAL"/>
    <property type="match status" value="1"/>
</dbReference>
<keyword evidence="5" id="KW-0413">Isomerase</keyword>
<dbReference type="InterPro" id="IPR045004">
    <property type="entry name" value="ECH_dom"/>
</dbReference>
<sequence>MTQFISTVVEGRTGIIELDRPKALNSLNQEMITGIREAVDGWLDDAAVEQVLIRSSSERAFCAGGDVRSVAEDDAAGFHQSGDEFFKDEYGLNRRLATYPKPIVAIWQGVVMGGGFGISAHGSHRVVGPKVMAAMPEAAIAFVPDVGMTHRLNNLTPPEGYAEKLPEAGALAVFLGTTGWRMNSADLLATGLATHFAPDPQAFGDAVAGKGLARALREDAQEPAVALADGAAGEASTLLANAQLISEIFSGETWLQIDEALAAASAPDEAGEMFLADVRAAVKNANPTSLVAITEIMRHARHTDLATALRNEFAVGAALRRDLNFPEGIRAVLVDKDQSPEFEPADAGEVDPAVWREMLES</sequence>